<keyword evidence="4" id="KW-1185">Reference proteome</keyword>
<accession>A0ABQ9DRS9</accession>
<dbReference type="SUPFAM" id="SSF49265">
    <property type="entry name" value="Fibronectin type III"/>
    <property type="match status" value="1"/>
</dbReference>
<evidence type="ECO:0000259" key="2">
    <source>
        <dbReference type="PROSITE" id="PS50853"/>
    </source>
</evidence>
<dbReference type="EMBL" id="WHWB01032086">
    <property type="protein sequence ID" value="KAJ7427073.1"/>
    <property type="molecule type" value="Genomic_DNA"/>
</dbReference>
<feature type="coiled-coil region" evidence="1">
    <location>
        <begin position="105"/>
        <end position="135"/>
    </location>
</feature>
<dbReference type="Proteomes" id="UP001145742">
    <property type="component" value="Unassembled WGS sequence"/>
</dbReference>
<dbReference type="PANTHER" id="PTHR14537">
    <property type="entry name" value="FIBRONECTIN TYPE III DOMAIN-CONTAINING PROTEIN 11"/>
    <property type="match status" value="1"/>
</dbReference>
<feature type="domain" description="Fibronectin type-III" evidence="2">
    <location>
        <begin position="201"/>
        <end position="298"/>
    </location>
</feature>
<sequence>MAKVLNQTETSLRNTIPREEQHGNATMERYLRNKNLVLDFLHNYLNAHLLQYHWNKFHLLKRCYFYLRIEPGHLYVRDQNSVTIYTDIWRIANPCRLQKIKKLAKNQAEIQLALLNELLEQLEQGRKELSHYVETCDMATFLSQWKWIVRRVLKLSMLFSKLISLEEPRKLYVKHSLVSQVFLGGATHPQFSVHTYIKKPPVFDRRESFASHDSAQLKWINDNQESHLERWQLEIRLVTNDSQTKPGYSQIEEVFSNSCIIHHLQPNRFYEFRIKRCNNRALVYSQWHDCIILKTKPIPVADTSGSTYSSSMRCLPTISYFL</sequence>
<protein>
    <recommendedName>
        <fullName evidence="2">Fibronectin type-III domain-containing protein</fullName>
    </recommendedName>
</protein>
<dbReference type="InterPro" id="IPR013783">
    <property type="entry name" value="Ig-like_fold"/>
</dbReference>
<name>A0ABQ9DRS9_9PASS</name>
<gene>
    <name evidence="3" type="ORF">WISP_09885</name>
</gene>
<dbReference type="PROSITE" id="PS50853">
    <property type="entry name" value="FN3"/>
    <property type="match status" value="1"/>
</dbReference>
<evidence type="ECO:0000256" key="1">
    <source>
        <dbReference type="SAM" id="Coils"/>
    </source>
</evidence>
<dbReference type="InterPro" id="IPR039581">
    <property type="entry name" value="FNDC11"/>
</dbReference>
<dbReference type="Pfam" id="PF17744">
    <property type="entry name" value="DUF5581"/>
    <property type="match status" value="1"/>
</dbReference>
<organism evidence="3 4">
    <name type="scientific">Willisornis vidua</name>
    <name type="common">Xingu scale-backed antbird</name>
    <dbReference type="NCBI Taxonomy" id="1566151"/>
    <lineage>
        <taxon>Eukaryota</taxon>
        <taxon>Metazoa</taxon>
        <taxon>Chordata</taxon>
        <taxon>Craniata</taxon>
        <taxon>Vertebrata</taxon>
        <taxon>Euteleostomi</taxon>
        <taxon>Archelosauria</taxon>
        <taxon>Archosauria</taxon>
        <taxon>Dinosauria</taxon>
        <taxon>Saurischia</taxon>
        <taxon>Theropoda</taxon>
        <taxon>Coelurosauria</taxon>
        <taxon>Aves</taxon>
        <taxon>Neognathae</taxon>
        <taxon>Neoaves</taxon>
        <taxon>Telluraves</taxon>
        <taxon>Australaves</taxon>
        <taxon>Passeriformes</taxon>
        <taxon>Thamnophilidae</taxon>
        <taxon>Willisornis</taxon>
    </lineage>
</organism>
<dbReference type="InterPro" id="IPR003961">
    <property type="entry name" value="FN3_dom"/>
</dbReference>
<dbReference type="InterPro" id="IPR036116">
    <property type="entry name" value="FN3_sf"/>
</dbReference>
<proteinExistence type="predicted"/>
<comment type="caution">
    <text evidence="3">The sequence shown here is derived from an EMBL/GenBank/DDBJ whole genome shotgun (WGS) entry which is preliminary data.</text>
</comment>
<dbReference type="InterPro" id="IPR048317">
    <property type="entry name" value="DUF5581_C"/>
</dbReference>
<dbReference type="InterPro" id="IPR049231">
    <property type="entry name" value="DUF5581_N"/>
</dbReference>
<evidence type="ECO:0000313" key="3">
    <source>
        <dbReference type="EMBL" id="KAJ7427073.1"/>
    </source>
</evidence>
<evidence type="ECO:0000313" key="4">
    <source>
        <dbReference type="Proteomes" id="UP001145742"/>
    </source>
</evidence>
<keyword evidence="1" id="KW-0175">Coiled coil</keyword>
<dbReference type="Gene3D" id="2.60.40.10">
    <property type="entry name" value="Immunoglobulins"/>
    <property type="match status" value="1"/>
</dbReference>
<reference evidence="3" key="1">
    <citation type="submission" date="2019-10" db="EMBL/GenBank/DDBJ databases">
        <authorList>
            <person name="Soares A.E.R."/>
            <person name="Aleixo A."/>
            <person name="Schneider P."/>
            <person name="Miyaki C.Y."/>
            <person name="Schneider M.P."/>
            <person name="Mello C."/>
            <person name="Vasconcelos A.T.R."/>
        </authorList>
    </citation>
    <scope>NUCLEOTIDE SEQUENCE</scope>
    <source>
        <tissue evidence="3">Muscle</tissue>
    </source>
</reference>
<dbReference type="Pfam" id="PF20996">
    <property type="entry name" value="DUF5581_N"/>
    <property type="match status" value="1"/>
</dbReference>